<organism evidence="2 3">
    <name type="scientific">Pontibacillus chungwhensis</name>
    <dbReference type="NCBI Taxonomy" id="265426"/>
    <lineage>
        <taxon>Bacteria</taxon>
        <taxon>Bacillati</taxon>
        <taxon>Bacillota</taxon>
        <taxon>Bacilli</taxon>
        <taxon>Bacillales</taxon>
        <taxon>Bacillaceae</taxon>
        <taxon>Pontibacillus</taxon>
    </lineage>
</organism>
<protein>
    <submittedName>
        <fullName evidence="2">Phosphotransferase</fullName>
    </submittedName>
</protein>
<dbReference type="EMBL" id="CP126446">
    <property type="protein sequence ID" value="WIF97075.1"/>
    <property type="molecule type" value="Genomic_DNA"/>
</dbReference>
<dbReference type="PANTHER" id="PTHR39179:SF3">
    <property type="entry name" value="COTS-RELATED PROTEIN"/>
    <property type="match status" value="1"/>
</dbReference>
<reference evidence="2 3" key="1">
    <citation type="submission" date="2023-05" db="EMBL/GenBank/DDBJ databases">
        <title>Comparative genomics reveals the evidence of polycyclic aromatic hydrocarbons degradation in moderately halophilic genus Pontibacillus.</title>
        <authorList>
            <person name="Yang H."/>
            <person name="Qian Z."/>
        </authorList>
    </citation>
    <scope>NUCLEOTIDE SEQUENCE [LARGE SCALE GENOMIC DNA]</scope>
    <source>
        <strain evidence="3">HN14</strain>
    </source>
</reference>
<evidence type="ECO:0000313" key="3">
    <source>
        <dbReference type="Proteomes" id="UP001236652"/>
    </source>
</evidence>
<gene>
    <name evidence="2" type="ORF">QNI29_15185</name>
</gene>
<proteinExistence type="predicted"/>
<feature type="domain" description="Aminoglycoside phosphotransferase" evidence="1">
    <location>
        <begin position="174"/>
        <end position="236"/>
    </location>
</feature>
<dbReference type="SUPFAM" id="SSF56112">
    <property type="entry name" value="Protein kinase-like (PK-like)"/>
    <property type="match status" value="1"/>
</dbReference>
<evidence type="ECO:0000313" key="2">
    <source>
        <dbReference type="EMBL" id="WIF97075.1"/>
    </source>
</evidence>
<name>A0ABY8UXE5_9BACI</name>
<dbReference type="PANTHER" id="PTHR39179">
    <property type="entry name" value="SPORE COAT PROTEIN I"/>
    <property type="match status" value="1"/>
</dbReference>
<dbReference type="InterPro" id="IPR002575">
    <property type="entry name" value="Aminoglycoside_PTrfase"/>
</dbReference>
<sequence>MGKHVKGEVQSDFPFSFLETKAGLSIQRIERIKPHVVKVYTGSRWLIVKRYTSVHSVEHQWELFKAISANSALVPFIPFPSGDLWIRDGYGATWTLAPYIRGDSLNYKRKADREVACNVLGAFHQQAKGIEVDSLIVKQPLYMHWKKRFRHFGNHYKVFKQYGYGDLYNSLIHTSSSLYDRFIQLDWYALEKRALDNRSWVHGDVAAHNFIRAEHNNVYLIDFDLASQSPRVYDWIQIGQRFLPFLEGAEEIVSIENRLNEEEIPFFRLGLAIPAALVREWNTFMKEERSVEEIQFYLQVLSERWQKQLSFVEQNKLMLT</sequence>
<evidence type="ECO:0000259" key="1">
    <source>
        <dbReference type="Pfam" id="PF01636"/>
    </source>
</evidence>
<keyword evidence="3" id="KW-1185">Reference proteome</keyword>
<accession>A0ABY8UXE5</accession>
<dbReference type="RefSeq" id="WP_231417328.1">
    <property type="nucleotide sequence ID" value="NZ_CP126446.1"/>
</dbReference>
<dbReference type="InterPro" id="IPR047175">
    <property type="entry name" value="CotS-like"/>
</dbReference>
<dbReference type="Proteomes" id="UP001236652">
    <property type="component" value="Chromosome"/>
</dbReference>
<dbReference type="InterPro" id="IPR011009">
    <property type="entry name" value="Kinase-like_dom_sf"/>
</dbReference>
<dbReference type="Gene3D" id="3.90.1200.10">
    <property type="match status" value="1"/>
</dbReference>
<dbReference type="Pfam" id="PF01636">
    <property type="entry name" value="APH"/>
    <property type="match status" value="1"/>
</dbReference>